<dbReference type="Pfam" id="PF16798">
    <property type="entry name" value="DUF5069"/>
    <property type="match status" value="1"/>
</dbReference>
<dbReference type="Proteomes" id="UP001597375">
    <property type="component" value="Unassembled WGS sequence"/>
</dbReference>
<evidence type="ECO:0000313" key="2">
    <source>
        <dbReference type="EMBL" id="MFD2255304.1"/>
    </source>
</evidence>
<reference evidence="3" key="1">
    <citation type="journal article" date="2019" name="Int. J. Syst. Evol. Microbiol.">
        <title>The Global Catalogue of Microorganisms (GCM) 10K type strain sequencing project: providing services to taxonomists for standard genome sequencing and annotation.</title>
        <authorList>
            <consortium name="The Broad Institute Genomics Platform"/>
            <consortium name="The Broad Institute Genome Sequencing Center for Infectious Disease"/>
            <person name="Wu L."/>
            <person name="Ma J."/>
        </authorList>
    </citation>
    <scope>NUCLEOTIDE SEQUENCE [LARGE SCALE GENOMIC DNA]</scope>
    <source>
        <strain evidence="3">CGMCC 4.7106</strain>
    </source>
</reference>
<dbReference type="InterPro" id="IPR031849">
    <property type="entry name" value="DUF5069"/>
</dbReference>
<feature type="domain" description="DUF5069" evidence="1">
    <location>
        <begin position="11"/>
        <end position="144"/>
    </location>
</feature>
<keyword evidence="3" id="KW-1185">Reference proteome</keyword>
<dbReference type="EMBL" id="JBHUIT010000002">
    <property type="protein sequence ID" value="MFD2255304.1"/>
    <property type="molecule type" value="Genomic_DNA"/>
</dbReference>
<dbReference type="RefSeq" id="WP_386817964.1">
    <property type="nucleotide sequence ID" value="NZ_JBHUIT010000002.1"/>
</dbReference>
<name>A0ABW5D3M4_9BACT</name>
<organism evidence="2 3">
    <name type="scientific">Luteolibacter algae</name>
    <dbReference type="NCBI Taxonomy" id="454151"/>
    <lineage>
        <taxon>Bacteria</taxon>
        <taxon>Pseudomonadati</taxon>
        <taxon>Verrucomicrobiota</taxon>
        <taxon>Verrucomicrobiia</taxon>
        <taxon>Verrucomicrobiales</taxon>
        <taxon>Verrucomicrobiaceae</taxon>
        <taxon>Luteolibacter</taxon>
    </lineage>
</organism>
<protein>
    <submittedName>
        <fullName evidence="2">DUF5069 domain-containing protein</fullName>
    </submittedName>
</protein>
<evidence type="ECO:0000259" key="1">
    <source>
        <dbReference type="Pfam" id="PF16798"/>
    </source>
</evidence>
<proteinExistence type="predicted"/>
<accession>A0ABW5D3M4</accession>
<evidence type="ECO:0000313" key="3">
    <source>
        <dbReference type="Proteomes" id="UP001597375"/>
    </source>
</evidence>
<comment type="caution">
    <text evidence="2">The sequence shown here is derived from an EMBL/GenBank/DDBJ whole genome shotgun (WGS) entry which is preliminary data.</text>
</comment>
<gene>
    <name evidence="2" type="ORF">ACFSSA_01330</name>
</gene>
<sequence length="151" mass="16968">MKVVETNLSTRPPRSPRVRLGGFAHLPRLIDKARATANETAGDYVYGDDSLLDREFFNLTGISSEDFLAKVSEGGGDWDILQWVLEHLNRPMAPYEIQSWSQWLETLPGLSLGARAWFAEYASKLNPPREDVATLCDYLDIDDYLTFGGKA</sequence>